<dbReference type="SUPFAM" id="SSF89733">
    <property type="entry name" value="L-sulfolactate dehydrogenase-like"/>
    <property type="match status" value="1"/>
</dbReference>
<keyword evidence="2" id="KW-0560">Oxidoreductase</keyword>
<comment type="similarity">
    <text evidence="1">Belongs to the LDH2/MDH2 oxidoreductase family.</text>
</comment>
<proteinExistence type="inferred from homology"/>
<accession>A0ABT2ZCX0</accession>
<evidence type="ECO:0000313" key="3">
    <source>
        <dbReference type="EMBL" id="MCV2868915.1"/>
    </source>
</evidence>
<name>A0ABT2ZCX0_9RHOB</name>
<keyword evidence="4" id="KW-1185">Reference proteome</keyword>
<dbReference type="EMBL" id="JAOWKY010000002">
    <property type="protein sequence ID" value="MCV2868915.1"/>
    <property type="molecule type" value="Genomic_DNA"/>
</dbReference>
<evidence type="ECO:0000313" key="4">
    <source>
        <dbReference type="Proteomes" id="UP001652542"/>
    </source>
</evidence>
<dbReference type="PANTHER" id="PTHR11091:SF0">
    <property type="entry name" value="MALATE DEHYDROGENASE"/>
    <property type="match status" value="1"/>
</dbReference>
<dbReference type="Proteomes" id="UP001652542">
    <property type="component" value="Unassembled WGS sequence"/>
</dbReference>
<dbReference type="Pfam" id="PF02615">
    <property type="entry name" value="Ldh_2"/>
    <property type="match status" value="1"/>
</dbReference>
<dbReference type="InterPro" id="IPR043144">
    <property type="entry name" value="Mal/L-sulf/L-lact_DH-like_ah"/>
</dbReference>
<dbReference type="PANTHER" id="PTHR11091">
    <property type="entry name" value="OXIDOREDUCTASE-RELATED"/>
    <property type="match status" value="1"/>
</dbReference>
<reference evidence="3 4" key="1">
    <citation type="submission" date="2022-10" db="EMBL/GenBank/DDBJ databases">
        <title>Defluviimonas sp. nov., isolated from ocean surface water.</title>
        <authorList>
            <person name="He W."/>
            <person name="Wang L."/>
            <person name="Zhang D.-F."/>
        </authorList>
    </citation>
    <scope>NUCLEOTIDE SEQUENCE [LARGE SCALE GENOMIC DNA]</scope>
    <source>
        <strain evidence="3 4">WL0002</strain>
    </source>
</reference>
<evidence type="ECO:0000256" key="2">
    <source>
        <dbReference type="ARBA" id="ARBA00023002"/>
    </source>
</evidence>
<dbReference type="InterPro" id="IPR043143">
    <property type="entry name" value="Mal/L-sulf/L-lact_DH-like_NADP"/>
</dbReference>
<gene>
    <name evidence="3" type="ORF">OEW28_09765</name>
</gene>
<dbReference type="InterPro" id="IPR003767">
    <property type="entry name" value="Malate/L-lactate_DH-like"/>
</dbReference>
<comment type="caution">
    <text evidence="3">The sequence shown here is derived from an EMBL/GenBank/DDBJ whole genome shotgun (WGS) entry which is preliminary data.</text>
</comment>
<dbReference type="Gene3D" id="1.10.1530.10">
    <property type="match status" value="1"/>
</dbReference>
<dbReference type="Gene3D" id="3.30.1370.60">
    <property type="entry name" value="Hypothetical oxidoreductase yiak, domain 2"/>
    <property type="match status" value="1"/>
</dbReference>
<evidence type="ECO:0000256" key="1">
    <source>
        <dbReference type="ARBA" id="ARBA00006056"/>
    </source>
</evidence>
<dbReference type="RefSeq" id="WP_263734960.1">
    <property type="nucleotide sequence ID" value="NZ_JAOWKY010000002.1"/>
</dbReference>
<organism evidence="3 4">
    <name type="scientific">Albidovulum marisflavi</name>
    <dbReference type="NCBI Taxonomy" id="2984159"/>
    <lineage>
        <taxon>Bacteria</taxon>
        <taxon>Pseudomonadati</taxon>
        <taxon>Pseudomonadota</taxon>
        <taxon>Alphaproteobacteria</taxon>
        <taxon>Rhodobacterales</taxon>
        <taxon>Paracoccaceae</taxon>
        <taxon>Albidovulum</taxon>
    </lineage>
</organism>
<sequence length="331" mass="34118">MRIGIDDIARMSEQALLAHGAGAWQASEVARAVARAEETGNVICGLYYLESYCRQLVSGRVDGRVEPVVTLPRPGAVTVDARFGFAQPAFSRGLQPAIEAARACGIASLAVCHSHTCTSLGYFTEQIAAKGLIAIGVTNASAIVAGPGGKRPVIGTNPIAFTIPGPDGIAMHADFSTAAVALGKITKAQAAGERIPLGWAVDRNGKPTTDPAEALSGSLVSAADYKGWALGLLVEFLAAGLTGSVNSLDVKGLKAEAGPPHDLGQFYILIDPDTHAASLAERISRVAEAVADDPGVRIPGKQRTRLDAVEVAPALWQLVQQLAKAGTTAAG</sequence>
<protein>
    <submittedName>
        <fullName evidence="3">Ldh family oxidoreductase</fullName>
    </submittedName>
</protein>
<dbReference type="InterPro" id="IPR036111">
    <property type="entry name" value="Mal/L-sulfo/L-lacto_DH-like_sf"/>
</dbReference>